<evidence type="ECO:0000256" key="2">
    <source>
        <dbReference type="ARBA" id="ARBA00022448"/>
    </source>
</evidence>
<keyword evidence="5" id="KW-1185">Reference proteome</keyword>
<comment type="similarity">
    <text evidence="1">Belongs to the bacterial solute-binding protein 7 family.</text>
</comment>
<dbReference type="STRING" id="96561.Dole_3074"/>
<dbReference type="RefSeq" id="WP_012176488.1">
    <property type="nucleotide sequence ID" value="NC_009943.1"/>
</dbReference>
<name>A8ZZK5_DESOH</name>
<evidence type="ECO:0000256" key="3">
    <source>
        <dbReference type="ARBA" id="ARBA00022729"/>
    </source>
</evidence>
<protein>
    <submittedName>
        <fullName evidence="4">TRAP dicarboxylate transporter-DctP subunit</fullName>
    </submittedName>
</protein>
<dbReference type="KEGG" id="dol:Dole_3074"/>
<dbReference type="Proteomes" id="UP000008561">
    <property type="component" value="Chromosome"/>
</dbReference>
<dbReference type="eggNOG" id="COG1638">
    <property type="taxonomic scope" value="Bacteria"/>
</dbReference>
<dbReference type="CDD" id="cd13670">
    <property type="entry name" value="PBP2_TRAP_Tp0957_like"/>
    <property type="match status" value="1"/>
</dbReference>
<dbReference type="AlphaFoldDB" id="A8ZZK5"/>
<proteinExistence type="inferred from homology"/>
<dbReference type="HOGENOM" id="CLU_036176_6_1_7"/>
<dbReference type="PANTHER" id="PTHR33376">
    <property type="match status" value="1"/>
</dbReference>
<gene>
    <name evidence="4" type="ordered locus">Dole_3074</name>
</gene>
<dbReference type="InterPro" id="IPR018389">
    <property type="entry name" value="DctP_fam"/>
</dbReference>
<evidence type="ECO:0000313" key="5">
    <source>
        <dbReference type="Proteomes" id="UP000008561"/>
    </source>
</evidence>
<keyword evidence="2" id="KW-0813">Transport</keyword>
<evidence type="ECO:0000256" key="1">
    <source>
        <dbReference type="ARBA" id="ARBA00009023"/>
    </source>
</evidence>
<organism evidence="4 5">
    <name type="scientific">Desulfosudis oleivorans (strain DSM 6200 / JCM 39069 / Hxd3)</name>
    <name type="common">Desulfococcus oleovorans</name>
    <dbReference type="NCBI Taxonomy" id="96561"/>
    <lineage>
        <taxon>Bacteria</taxon>
        <taxon>Pseudomonadati</taxon>
        <taxon>Thermodesulfobacteriota</taxon>
        <taxon>Desulfobacteria</taxon>
        <taxon>Desulfobacterales</taxon>
        <taxon>Desulfosudaceae</taxon>
        <taxon>Desulfosudis</taxon>
    </lineage>
</organism>
<accession>A8ZZK5</accession>
<dbReference type="NCBIfam" id="NF037995">
    <property type="entry name" value="TRAP_S1"/>
    <property type="match status" value="1"/>
</dbReference>
<reference evidence="4 5" key="1">
    <citation type="submission" date="2007-10" db="EMBL/GenBank/DDBJ databases">
        <title>Complete sequence of Desulfococcus oleovorans Hxd3.</title>
        <authorList>
            <consortium name="US DOE Joint Genome Institute"/>
            <person name="Copeland A."/>
            <person name="Lucas S."/>
            <person name="Lapidus A."/>
            <person name="Barry K."/>
            <person name="Glavina del Rio T."/>
            <person name="Dalin E."/>
            <person name="Tice H."/>
            <person name="Pitluck S."/>
            <person name="Kiss H."/>
            <person name="Brettin T."/>
            <person name="Bruce D."/>
            <person name="Detter J.C."/>
            <person name="Han C."/>
            <person name="Schmutz J."/>
            <person name="Larimer F."/>
            <person name="Land M."/>
            <person name="Hauser L."/>
            <person name="Kyrpides N."/>
            <person name="Kim E."/>
            <person name="Wawrik B."/>
            <person name="Richardson P."/>
        </authorList>
    </citation>
    <scope>NUCLEOTIDE SEQUENCE [LARGE SCALE GENOMIC DNA]</scope>
    <source>
        <strain evidence="5">DSM 6200 / JCM 39069 / Hxd3</strain>
    </source>
</reference>
<dbReference type="GO" id="GO:0055085">
    <property type="term" value="P:transmembrane transport"/>
    <property type="evidence" value="ECO:0007669"/>
    <property type="project" value="InterPro"/>
</dbReference>
<dbReference type="EMBL" id="CP000859">
    <property type="protein sequence ID" value="ABW68877.1"/>
    <property type="molecule type" value="Genomic_DNA"/>
</dbReference>
<dbReference type="Gene3D" id="3.40.190.170">
    <property type="entry name" value="Bacterial extracellular solute-binding protein, family 7"/>
    <property type="match status" value="1"/>
</dbReference>
<keyword evidence="3" id="KW-0732">Signal</keyword>
<sequence length="464" mass="51477">MFMRDGRSRGAGLCVLVVLTLMLMLAGKPESGIAADADTNGVQQTVAESLEALWTGRTFSPELQQRQQAMKTLLQNGAVTRADLVSMMETAFLPMLDRAVTSRYILKAMARDFDAVFAPHMTWEDGREMMWRVSTSVVKKGDQVLIKIGTLAPPGTPWLSVPETITIPEIEKMTEGRVTVKIYGGGVMGEDTDILRKMDIGQLDGCGCTSLGVLAASPETSVFLVPGLFKSYDEVDYVYEKFRKRLDRAFEEKGYILAALIDTGFFHIFSKNRIAGLEDVKKQKMLTWFGIMETTLYNELGINPTPVAVPEVVSALSTGLANTNLAPAAWMLGMQAYQYANYYLTPALMYSPAAIVVSTKTKDRIQKQVGVSDNYAQNFQEIIVSEFNLIEGEWRRQIRVYDAKSLKAFETKCGMKAMTFSAEDQKLIEQAGIAVREKLAGKAYPADLLNEILAALEEFRKSHP</sequence>
<dbReference type="PANTHER" id="PTHR33376:SF7">
    <property type="entry name" value="C4-DICARBOXYLATE-BINDING PROTEIN DCTB"/>
    <property type="match status" value="1"/>
</dbReference>
<dbReference type="InterPro" id="IPR038404">
    <property type="entry name" value="TRAP_DctP_sf"/>
</dbReference>
<dbReference type="Pfam" id="PF03480">
    <property type="entry name" value="DctP"/>
    <property type="match status" value="1"/>
</dbReference>
<evidence type="ECO:0000313" key="4">
    <source>
        <dbReference type="EMBL" id="ABW68877.1"/>
    </source>
</evidence>